<dbReference type="Pfam" id="PF19890">
    <property type="entry name" value="DUF6363"/>
    <property type="match status" value="1"/>
</dbReference>
<proteinExistence type="predicted"/>
<dbReference type="AlphaFoldDB" id="A0A2U1T6T3"/>
<reference evidence="7" key="1">
    <citation type="submission" date="2018-04" db="EMBL/GenBank/DDBJ databases">
        <authorList>
            <person name="Liu S."/>
            <person name="Wang Z."/>
            <person name="Li J."/>
        </authorList>
    </citation>
    <scope>NUCLEOTIDE SEQUENCE [LARGE SCALE GENOMIC DNA]</scope>
    <source>
        <strain evidence="7">2189</strain>
    </source>
</reference>
<dbReference type="Pfam" id="PF01734">
    <property type="entry name" value="Patatin"/>
    <property type="match status" value="1"/>
</dbReference>
<feature type="active site" description="Proton acceptor" evidence="4">
    <location>
        <position position="165"/>
    </location>
</feature>
<dbReference type="SUPFAM" id="SSF52151">
    <property type="entry name" value="FabD/lysophospholipase-like"/>
    <property type="match status" value="1"/>
</dbReference>
<dbReference type="PANTHER" id="PTHR14226">
    <property type="entry name" value="NEUROPATHY TARGET ESTERASE/SWISS CHEESE D.MELANOGASTER"/>
    <property type="match status" value="1"/>
</dbReference>
<protein>
    <submittedName>
        <fullName evidence="6">Patatin family protein</fullName>
    </submittedName>
</protein>
<evidence type="ECO:0000256" key="2">
    <source>
        <dbReference type="ARBA" id="ARBA00022963"/>
    </source>
</evidence>
<dbReference type="PROSITE" id="PS51635">
    <property type="entry name" value="PNPLA"/>
    <property type="match status" value="1"/>
</dbReference>
<sequence length="289" mass="32342">MMDARDTALVIEGGGLRGAYIAPVIARLIEEDVQFGWVGGVSAGASHTINILSRDAGRAEASFTTLAAHREFGGWGSFLRGRGYFNGEFIYERSHESALPLDEQAFYENPAEMHIETVRSDTAETIAFNRADVTETTKLMKMVRASSTLPGFMRPLVRDGVRYFDGALGYSGGLLIDAARRAGYDKICVIATRPREYAKSPVKYPQLVRRVLRREPAIAQAVIDRPARYNQSKRQVLDLEEKGIAQVFFPESMPITSGEKKLARLQAAYRQGRAQFEREWPQWREFLGG</sequence>
<keyword evidence="2 4" id="KW-0442">Lipid degradation</keyword>
<dbReference type="PANTHER" id="PTHR14226:SF25">
    <property type="entry name" value="PHOSPHOESTERASE"/>
    <property type="match status" value="1"/>
</dbReference>
<evidence type="ECO:0000256" key="1">
    <source>
        <dbReference type="ARBA" id="ARBA00022801"/>
    </source>
</evidence>
<name>A0A2U1T6T3_9CORY</name>
<keyword evidence="1 4" id="KW-0378">Hydrolase</keyword>
<evidence type="ECO:0000313" key="7">
    <source>
        <dbReference type="Proteomes" id="UP000244989"/>
    </source>
</evidence>
<dbReference type="InterPro" id="IPR045943">
    <property type="entry name" value="DUF6363"/>
</dbReference>
<evidence type="ECO:0000259" key="5">
    <source>
        <dbReference type="PROSITE" id="PS51635"/>
    </source>
</evidence>
<evidence type="ECO:0000313" key="6">
    <source>
        <dbReference type="EMBL" id="PWC01720.1"/>
    </source>
</evidence>
<dbReference type="GO" id="GO:0016042">
    <property type="term" value="P:lipid catabolic process"/>
    <property type="evidence" value="ECO:0007669"/>
    <property type="project" value="UniProtKB-UniRule"/>
</dbReference>
<dbReference type="InterPro" id="IPR050301">
    <property type="entry name" value="NTE"/>
</dbReference>
<dbReference type="Gene3D" id="3.40.1090.10">
    <property type="entry name" value="Cytosolic phospholipase A2 catalytic domain"/>
    <property type="match status" value="2"/>
</dbReference>
<accession>A0A2U1T6T3</accession>
<feature type="domain" description="PNPLA" evidence="5">
    <location>
        <begin position="9"/>
        <end position="180"/>
    </location>
</feature>
<dbReference type="InterPro" id="IPR002641">
    <property type="entry name" value="PNPLA_dom"/>
</dbReference>
<keyword evidence="7" id="KW-1185">Reference proteome</keyword>
<evidence type="ECO:0000256" key="3">
    <source>
        <dbReference type="ARBA" id="ARBA00023098"/>
    </source>
</evidence>
<keyword evidence="3 4" id="KW-0443">Lipid metabolism</keyword>
<evidence type="ECO:0000256" key="4">
    <source>
        <dbReference type="PROSITE-ProRule" id="PRU01161"/>
    </source>
</evidence>
<feature type="active site" description="Nucleophile" evidence="4">
    <location>
        <position position="42"/>
    </location>
</feature>
<dbReference type="CDD" id="cd07208">
    <property type="entry name" value="Pat_hypo_Ecoli_yjju_like"/>
    <property type="match status" value="1"/>
</dbReference>
<dbReference type="InterPro" id="IPR016035">
    <property type="entry name" value="Acyl_Trfase/lysoPLipase"/>
</dbReference>
<dbReference type="KEGG" id="cyz:C3B44_07825"/>
<dbReference type="InterPro" id="IPR037483">
    <property type="entry name" value="YjjU-like"/>
</dbReference>
<dbReference type="GO" id="GO:0016787">
    <property type="term" value="F:hydrolase activity"/>
    <property type="evidence" value="ECO:0007669"/>
    <property type="project" value="UniProtKB-UniRule"/>
</dbReference>
<dbReference type="Proteomes" id="UP000244989">
    <property type="component" value="Unassembled WGS sequence"/>
</dbReference>
<feature type="short sequence motif" description="GXGXXG" evidence="4">
    <location>
        <begin position="13"/>
        <end position="18"/>
    </location>
</feature>
<feature type="short sequence motif" description="GXSXG" evidence="4">
    <location>
        <begin position="40"/>
        <end position="44"/>
    </location>
</feature>
<comment type="caution">
    <text evidence="6">The sequence shown here is derived from an EMBL/GenBank/DDBJ whole genome shotgun (WGS) entry which is preliminary data.</text>
</comment>
<dbReference type="OrthoDB" id="9802424at2"/>
<dbReference type="EMBL" id="QEEZ01000009">
    <property type="protein sequence ID" value="PWC01720.1"/>
    <property type="molecule type" value="Genomic_DNA"/>
</dbReference>
<organism evidence="6 7">
    <name type="scientific">Corynebacterium yudongzhengii</name>
    <dbReference type="NCBI Taxonomy" id="2080740"/>
    <lineage>
        <taxon>Bacteria</taxon>
        <taxon>Bacillati</taxon>
        <taxon>Actinomycetota</taxon>
        <taxon>Actinomycetes</taxon>
        <taxon>Mycobacteriales</taxon>
        <taxon>Corynebacteriaceae</taxon>
        <taxon>Corynebacterium</taxon>
    </lineage>
</organism>
<feature type="short sequence motif" description="DGA/G" evidence="4">
    <location>
        <begin position="165"/>
        <end position="167"/>
    </location>
</feature>
<dbReference type="RefSeq" id="WP_108431886.1">
    <property type="nucleotide sequence ID" value="NZ_CP026947.1"/>
</dbReference>
<gene>
    <name evidence="6" type="ORF">DF222_06345</name>
</gene>